<reference evidence="2 4" key="2">
    <citation type="submission" date="2018-11" db="EMBL/GenBank/DDBJ databases">
        <title>Species Designations Belie Phenotypic and Genotypic Heterogeneity in Oral Streptococci.</title>
        <authorList>
            <person name="Velsko I."/>
        </authorList>
    </citation>
    <scope>NUCLEOTIDE SEQUENCE [LARGE SCALE GENOMIC DNA]</scope>
    <source>
        <strain evidence="2 4">BCC17</strain>
    </source>
</reference>
<organism evidence="1 3">
    <name type="scientific">Streptococcus mitis</name>
    <dbReference type="NCBI Taxonomy" id="28037"/>
    <lineage>
        <taxon>Bacteria</taxon>
        <taxon>Bacillati</taxon>
        <taxon>Bacillota</taxon>
        <taxon>Bacilli</taxon>
        <taxon>Lactobacillales</taxon>
        <taxon>Streptococcaceae</taxon>
        <taxon>Streptococcus</taxon>
        <taxon>Streptococcus mitis group</taxon>
    </lineage>
</organism>
<dbReference type="Proteomes" id="UP000277819">
    <property type="component" value="Unassembled WGS sequence"/>
</dbReference>
<dbReference type="Proteomes" id="UP000070136">
    <property type="component" value="Unassembled WGS sequence"/>
</dbReference>
<proteinExistence type="predicted"/>
<gene>
    <name evidence="2" type="ORF">D8787_09030</name>
    <name evidence="1" type="ORF">SMIDD28_00516</name>
</gene>
<dbReference type="PATRIC" id="fig|28037.234.peg.539"/>
<evidence type="ECO:0000313" key="4">
    <source>
        <dbReference type="Proteomes" id="UP000277819"/>
    </source>
</evidence>
<evidence type="ECO:0000313" key="1">
    <source>
        <dbReference type="EMBL" id="KXT99892.1"/>
    </source>
</evidence>
<reference evidence="1 3" key="1">
    <citation type="submission" date="2016-01" db="EMBL/GenBank/DDBJ databases">
        <title>Highly variable Streptococcus oralis are common among viridans streptococci isolated from primates.</title>
        <authorList>
            <person name="Denapaite D."/>
            <person name="Rieger M."/>
            <person name="Koendgen S."/>
            <person name="Brueckner R."/>
            <person name="Ochigava I."/>
            <person name="Kappeler P."/>
            <person name="Maetz-Rensing K."/>
            <person name="Leendertz F."/>
            <person name="Hakenbeck R."/>
        </authorList>
    </citation>
    <scope>NUCLEOTIDE SEQUENCE [LARGE SCALE GENOMIC DNA]</scope>
    <source>
        <strain evidence="1 3">DD28</strain>
    </source>
</reference>
<evidence type="ECO:0000313" key="3">
    <source>
        <dbReference type="Proteomes" id="UP000070136"/>
    </source>
</evidence>
<name>A0A081PYJ8_STRMT</name>
<dbReference type="EMBL" id="RJPX01000041">
    <property type="protein sequence ID" value="RSK00706.1"/>
    <property type="molecule type" value="Genomic_DNA"/>
</dbReference>
<accession>A0A081PYJ8</accession>
<evidence type="ECO:0000313" key="2">
    <source>
        <dbReference type="EMBL" id="RSK00706.1"/>
    </source>
</evidence>
<sequence length="156" mass="18523">MVRVYKSVRLAYEAKVWIDELIQNKERKIKELSQNNFLSTLEQTLLSNHYDELNGVSFNIVLKASIGSVIEESYRNTKHYSTDKWQKLRQEMEKDIKNVNPSLETSVTPRLYLDENVLNGLDEFRYHLMKEDGATRLPRLSYIIKLVVYSYWKTQQ</sequence>
<dbReference type="EMBL" id="LQOA01000013">
    <property type="protein sequence ID" value="KXT99892.1"/>
    <property type="molecule type" value="Genomic_DNA"/>
</dbReference>
<protein>
    <submittedName>
        <fullName evidence="1">Uncharacterized protein</fullName>
    </submittedName>
</protein>
<dbReference type="RefSeq" id="WP_033680728.1">
    <property type="nucleotide sequence ID" value="NZ_JASHHB010000007.1"/>
</dbReference>
<comment type="caution">
    <text evidence="1">The sequence shown here is derived from an EMBL/GenBank/DDBJ whole genome shotgun (WGS) entry which is preliminary data.</text>
</comment>
<dbReference type="OrthoDB" id="2227063at2"/>
<dbReference type="AlphaFoldDB" id="A0A081PYJ8"/>